<dbReference type="PANTHER" id="PTHR42683">
    <property type="entry name" value="ALDEHYDE REDUCTASE"/>
    <property type="match status" value="1"/>
</dbReference>
<keyword evidence="2" id="KW-0500">Molybdenum</keyword>
<feature type="chain" id="PRO_5046476018" evidence="7">
    <location>
        <begin position="27"/>
        <end position="396"/>
    </location>
</feature>
<dbReference type="Gene3D" id="3.40.50.720">
    <property type="entry name" value="NAD(P)-binding Rossmann-like Domain"/>
    <property type="match status" value="1"/>
</dbReference>
<proteinExistence type="inferred from homology"/>
<comment type="cofactor">
    <cofactor evidence="1 6">
        <name>Zn(2+)</name>
        <dbReference type="ChEBI" id="CHEBI:29105"/>
    </cofactor>
</comment>
<dbReference type="InterPro" id="IPR047109">
    <property type="entry name" value="CAD-like"/>
</dbReference>
<dbReference type="Proteomes" id="UP001173801">
    <property type="component" value="Unassembled WGS sequence"/>
</dbReference>
<sequence length="396" mass="42958">MNKTRRDFVKNSAILGATLSTFGVSAVFGASDKNGGFDPKNANVKCKGWAAFDSSGVFKPWEFERRPVGDDDILIDIKYASICHSDIHTIKGDWGEQIYPQIPGHEIVGLVSQVGKNVKNFKVGDRVGVGCMVDNKNIALLQKDATTGGLGEQYSNDTIFTYGFSDKRESTGITQGGYSDKIVINAHFAVHIPQNLDFKLAAPLLCAGVTTFSPLMKYKIKKGDKVGVSGIGGLGHMAVKLAVKMGAEVTAFTTSESKKADILSWGAKEVVVVSEPSRDLARFKGVLDYHISTIPVQFDVAPYVSSVKPFGTFTLVGMGENFSITQSNLALSASRVNFTSSLIGDMKETQDVINFCADNKIYPNVEIINASDITNAYKKVQNKEARYRYVIDSASI</sequence>
<feature type="domain" description="Enoyl reductase (ER)" evidence="8">
    <location>
        <begin position="50"/>
        <end position="391"/>
    </location>
</feature>
<dbReference type="SMART" id="SM00829">
    <property type="entry name" value="PKS_ER"/>
    <property type="match status" value="1"/>
</dbReference>
<gene>
    <name evidence="9" type="ORF">NYG85_08600</name>
</gene>
<evidence type="ECO:0000256" key="1">
    <source>
        <dbReference type="ARBA" id="ARBA00001947"/>
    </source>
</evidence>
<dbReference type="InterPro" id="IPR019546">
    <property type="entry name" value="TAT_signal_bac_arc"/>
</dbReference>
<dbReference type="PROSITE" id="PS51318">
    <property type="entry name" value="TAT"/>
    <property type="match status" value="1"/>
</dbReference>
<feature type="signal peptide" evidence="7">
    <location>
        <begin position="1"/>
        <end position="26"/>
    </location>
</feature>
<dbReference type="InterPro" id="IPR013149">
    <property type="entry name" value="ADH-like_C"/>
</dbReference>
<dbReference type="InterPro" id="IPR006311">
    <property type="entry name" value="TAT_signal"/>
</dbReference>
<organism evidence="9 10">
    <name type="scientific">Campylobacter gastrosuis</name>
    <dbReference type="NCBI Taxonomy" id="2974576"/>
    <lineage>
        <taxon>Bacteria</taxon>
        <taxon>Pseudomonadati</taxon>
        <taxon>Campylobacterota</taxon>
        <taxon>Epsilonproteobacteria</taxon>
        <taxon>Campylobacterales</taxon>
        <taxon>Campylobacteraceae</taxon>
        <taxon>Campylobacter</taxon>
    </lineage>
</organism>
<dbReference type="InterPro" id="IPR011032">
    <property type="entry name" value="GroES-like_sf"/>
</dbReference>
<comment type="caution">
    <text evidence="9">The sequence shown here is derived from an EMBL/GenBank/DDBJ whole genome shotgun (WGS) entry which is preliminary data.</text>
</comment>
<keyword evidence="4 6" id="KW-0862">Zinc</keyword>
<keyword evidence="7" id="KW-0732">Signal</keyword>
<evidence type="ECO:0000256" key="6">
    <source>
        <dbReference type="RuleBase" id="RU361277"/>
    </source>
</evidence>
<keyword evidence="3 6" id="KW-0479">Metal-binding</keyword>
<dbReference type="SUPFAM" id="SSF50129">
    <property type="entry name" value="GroES-like"/>
    <property type="match status" value="1"/>
</dbReference>
<name>A0ABT7HRC8_9BACT</name>
<dbReference type="Pfam" id="PF08240">
    <property type="entry name" value="ADH_N"/>
    <property type="match status" value="1"/>
</dbReference>
<evidence type="ECO:0000256" key="4">
    <source>
        <dbReference type="ARBA" id="ARBA00022833"/>
    </source>
</evidence>
<dbReference type="InterPro" id="IPR002328">
    <property type="entry name" value="ADH_Zn_CS"/>
</dbReference>
<dbReference type="Pfam" id="PF00107">
    <property type="entry name" value="ADH_zinc_N"/>
    <property type="match status" value="1"/>
</dbReference>
<evidence type="ECO:0000256" key="7">
    <source>
        <dbReference type="SAM" id="SignalP"/>
    </source>
</evidence>
<dbReference type="PROSITE" id="PS00059">
    <property type="entry name" value="ADH_ZINC"/>
    <property type="match status" value="1"/>
</dbReference>
<dbReference type="SUPFAM" id="SSF51735">
    <property type="entry name" value="NAD(P)-binding Rossmann-fold domains"/>
    <property type="match status" value="1"/>
</dbReference>
<reference evidence="9" key="1">
    <citation type="submission" date="2022-08" db="EMBL/GenBank/DDBJ databases">
        <authorList>
            <person name="Wang H."/>
        </authorList>
    </citation>
    <scope>NUCLEOTIDE SEQUENCE</scope>
    <source>
        <strain evidence="9">PS10</strain>
    </source>
</reference>
<dbReference type="InterPro" id="IPR036291">
    <property type="entry name" value="NAD(P)-bd_dom_sf"/>
</dbReference>
<dbReference type="InterPro" id="IPR013154">
    <property type="entry name" value="ADH-like_N"/>
</dbReference>
<keyword evidence="5" id="KW-0560">Oxidoreductase</keyword>
<dbReference type="NCBIfam" id="TIGR01409">
    <property type="entry name" value="TAT_signal_seq"/>
    <property type="match status" value="1"/>
</dbReference>
<keyword evidence="10" id="KW-1185">Reference proteome</keyword>
<evidence type="ECO:0000256" key="2">
    <source>
        <dbReference type="ARBA" id="ARBA00022505"/>
    </source>
</evidence>
<evidence type="ECO:0000256" key="3">
    <source>
        <dbReference type="ARBA" id="ARBA00022723"/>
    </source>
</evidence>
<evidence type="ECO:0000313" key="10">
    <source>
        <dbReference type="Proteomes" id="UP001173801"/>
    </source>
</evidence>
<protein>
    <submittedName>
        <fullName evidence="9">NAD(P)-dependent alcohol dehydrogenase</fullName>
    </submittedName>
</protein>
<comment type="similarity">
    <text evidence="6">Belongs to the zinc-containing alcohol dehydrogenase family.</text>
</comment>
<dbReference type="Gene3D" id="3.90.180.10">
    <property type="entry name" value="Medium-chain alcohol dehydrogenases, catalytic domain"/>
    <property type="match status" value="1"/>
</dbReference>
<accession>A0ABT7HRC8</accession>
<evidence type="ECO:0000259" key="8">
    <source>
        <dbReference type="SMART" id="SM00829"/>
    </source>
</evidence>
<dbReference type="EMBL" id="JANURM010000012">
    <property type="protein sequence ID" value="MDL0089415.1"/>
    <property type="molecule type" value="Genomic_DNA"/>
</dbReference>
<evidence type="ECO:0000313" key="9">
    <source>
        <dbReference type="EMBL" id="MDL0089415.1"/>
    </source>
</evidence>
<evidence type="ECO:0000256" key="5">
    <source>
        <dbReference type="ARBA" id="ARBA00023002"/>
    </source>
</evidence>
<dbReference type="InterPro" id="IPR020843">
    <property type="entry name" value="ER"/>
</dbReference>
<dbReference type="RefSeq" id="WP_284938079.1">
    <property type="nucleotide sequence ID" value="NZ_JANURM010000012.1"/>
</dbReference>
<reference evidence="9" key="2">
    <citation type="journal article" date="2023" name="Microorganisms">
        <title>Isolation and Genomic Characteristics of Cat-Borne Campylobacter felis sp. nov. and Sheep-Borne Campylobacter ovis sp. nov.</title>
        <authorList>
            <person name="Wang H."/>
            <person name="Li Y."/>
            <person name="Gu Y."/>
            <person name="Zhou G."/>
            <person name="Chen X."/>
            <person name="Zhang X."/>
            <person name="Shao Z."/>
            <person name="Zhang J."/>
            <person name="Zhang M."/>
        </authorList>
    </citation>
    <scope>NUCLEOTIDE SEQUENCE</scope>
    <source>
        <strain evidence="9">PS10</strain>
    </source>
</reference>
<dbReference type="CDD" id="cd05283">
    <property type="entry name" value="CAD1"/>
    <property type="match status" value="1"/>
</dbReference>